<comment type="similarity">
    <text evidence="1 4">Belongs to the aldehyde dehydrogenase family.</text>
</comment>
<dbReference type="PANTHER" id="PTHR11699">
    <property type="entry name" value="ALDEHYDE DEHYDROGENASE-RELATED"/>
    <property type="match status" value="1"/>
</dbReference>
<feature type="active site" evidence="3">
    <location>
        <position position="240"/>
    </location>
</feature>
<dbReference type="EMBL" id="CP042430">
    <property type="protein sequence ID" value="QEC46364.1"/>
    <property type="molecule type" value="Genomic_DNA"/>
</dbReference>
<keyword evidence="2 4" id="KW-0560">Oxidoreductase</keyword>
<evidence type="ECO:0000259" key="5">
    <source>
        <dbReference type="Pfam" id="PF00171"/>
    </source>
</evidence>
<dbReference type="Gene3D" id="3.40.309.10">
    <property type="entry name" value="Aldehyde Dehydrogenase, Chain A, domain 2"/>
    <property type="match status" value="1"/>
</dbReference>
<dbReference type="InterPro" id="IPR029510">
    <property type="entry name" value="Ald_DH_CS_GLU"/>
</dbReference>
<dbReference type="KEGG" id="bsol:FSW04_01400"/>
<dbReference type="FunFam" id="3.40.309.10:FF:000009">
    <property type="entry name" value="Aldehyde dehydrogenase A"/>
    <property type="match status" value="1"/>
</dbReference>
<dbReference type="AlphaFoldDB" id="A0A5B8U064"/>
<protein>
    <submittedName>
        <fullName evidence="6">Aldehyde dehydrogenase</fullName>
    </submittedName>
</protein>
<organism evidence="6 7">
    <name type="scientific">Baekduia soli</name>
    <dbReference type="NCBI Taxonomy" id="496014"/>
    <lineage>
        <taxon>Bacteria</taxon>
        <taxon>Bacillati</taxon>
        <taxon>Actinomycetota</taxon>
        <taxon>Thermoleophilia</taxon>
        <taxon>Solirubrobacterales</taxon>
        <taxon>Baekduiaceae</taxon>
        <taxon>Baekduia</taxon>
    </lineage>
</organism>
<dbReference type="InterPro" id="IPR016163">
    <property type="entry name" value="Ald_DH_C"/>
</dbReference>
<dbReference type="InterPro" id="IPR015590">
    <property type="entry name" value="Aldehyde_DH_dom"/>
</dbReference>
<evidence type="ECO:0000256" key="1">
    <source>
        <dbReference type="ARBA" id="ARBA00009986"/>
    </source>
</evidence>
<dbReference type="PROSITE" id="PS00070">
    <property type="entry name" value="ALDEHYDE_DEHYDR_CYS"/>
    <property type="match status" value="1"/>
</dbReference>
<evidence type="ECO:0000256" key="2">
    <source>
        <dbReference type="ARBA" id="ARBA00023002"/>
    </source>
</evidence>
<dbReference type="Gene3D" id="3.40.605.10">
    <property type="entry name" value="Aldehyde Dehydrogenase, Chain A, domain 1"/>
    <property type="match status" value="1"/>
</dbReference>
<proteinExistence type="inferred from homology"/>
<dbReference type="SUPFAM" id="SSF53720">
    <property type="entry name" value="ALDH-like"/>
    <property type="match status" value="1"/>
</dbReference>
<evidence type="ECO:0000313" key="7">
    <source>
        <dbReference type="Proteomes" id="UP000321805"/>
    </source>
</evidence>
<sequence>MLAGVRATAAEGTTFTVHNPATGEVVAVVAEAGQEDVDRAVAAARRAQDAWALCGPSDRGAVLARLADLIEAEAEALALLETTDNGLPVAETRGMAAGAAAILRYYAGAADKLLGQTMPNDAGGLLLTLREPLGVAALITAWNAPLVLAALKAAPALVAGNAVLIKPSELAPRTTLRFAELAHAAGVPAGCLSVLTGGGAVGAALVRHPDVAKVSFTGSTSTGIAIAREAAATLKRVTLELGGKSAAVVFEDADLERIGEVAPGAAFGMAGQDCCARSRLLVQRSVYDEVLERYVARTNRLIVGDPLDPATDIGPLISAAHRDRVDACVREGVAEGAIVLTGGAPPAHLDGSAGWYAPTVLDGVHPGMRVAREELFGPVVSVLPFTDEDEAVRLANATPYGLSGSIWTRDVGRAVRVSRRIRSGVLAVNSNTSVYLQAPFGGTKLSGLGREYGLAALEENTELKTLFLAGTA</sequence>
<evidence type="ECO:0000256" key="4">
    <source>
        <dbReference type="RuleBase" id="RU003345"/>
    </source>
</evidence>
<reference evidence="6 7" key="1">
    <citation type="journal article" date="2018" name="J. Microbiol.">
        <title>Baekduia soli gen. nov., sp. nov., a novel bacterium isolated from the soil of Baekdu Mountain and proposal of a novel family name, Baekduiaceae fam. nov.</title>
        <authorList>
            <person name="An D.S."/>
            <person name="Siddiqi M.Z."/>
            <person name="Kim K.H."/>
            <person name="Yu H.S."/>
            <person name="Im W.T."/>
        </authorList>
    </citation>
    <scope>NUCLEOTIDE SEQUENCE [LARGE SCALE GENOMIC DNA]</scope>
    <source>
        <strain evidence="6 7">BR7-21</strain>
    </source>
</reference>
<dbReference type="FunFam" id="3.40.605.10:FF:000007">
    <property type="entry name" value="NAD/NADP-dependent betaine aldehyde dehydrogenase"/>
    <property type="match status" value="1"/>
</dbReference>
<dbReference type="RefSeq" id="WP_146915485.1">
    <property type="nucleotide sequence ID" value="NZ_CP042430.1"/>
</dbReference>
<dbReference type="InterPro" id="IPR016160">
    <property type="entry name" value="Ald_DH_CS_CYS"/>
</dbReference>
<feature type="domain" description="Aldehyde dehydrogenase" evidence="5">
    <location>
        <begin position="10"/>
        <end position="465"/>
    </location>
</feature>
<gene>
    <name evidence="6" type="ORF">FSW04_01400</name>
</gene>
<accession>A0A5B8U064</accession>
<evidence type="ECO:0000256" key="3">
    <source>
        <dbReference type="PROSITE-ProRule" id="PRU10007"/>
    </source>
</evidence>
<dbReference type="Pfam" id="PF00171">
    <property type="entry name" value="Aldedh"/>
    <property type="match status" value="1"/>
</dbReference>
<dbReference type="Proteomes" id="UP000321805">
    <property type="component" value="Chromosome"/>
</dbReference>
<evidence type="ECO:0000313" key="6">
    <source>
        <dbReference type="EMBL" id="QEC46364.1"/>
    </source>
</evidence>
<dbReference type="OrthoDB" id="5720601at2"/>
<keyword evidence="7" id="KW-1185">Reference proteome</keyword>
<dbReference type="PROSITE" id="PS00687">
    <property type="entry name" value="ALDEHYDE_DEHYDR_GLU"/>
    <property type="match status" value="1"/>
</dbReference>
<name>A0A5B8U064_9ACTN</name>
<dbReference type="GO" id="GO:0016620">
    <property type="term" value="F:oxidoreductase activity, acting on the aldehyde or oxo group of donors, NAD or NADP as acceptor"/>
    <property type="evidence" value="ECO:0007669"/>
    <property type="project" value="InterPro"/>
</dbReference>
<dbReference type="InterPro" id="IPR016162">
    <property type="entry name" value="Ald_DH_N"/>
</dbReference>
<dbReference type="InterPro" id="IPR016161">
    <property type="entry name" value="Ald_DH/histidinol_DH"/>
</dbReference>